<gene>
    <name evidence="5" type="ORF">GCM10009745_59470</name>
</gene>
<dbReference type="InterPro" id="IPR016032">
    <property type="entry name" value="Sig_transdc_resp-reg_C-effctor"/>
</dbReference>
<name>A0ABN2IFX5_9ACTN</name>
<keyword evidence="6" id="KW-1185">Reference proteome</keyword>
<dbReference type="InterPro" id="IPR002182">
    <property type="entry name" value="NB-ARC"/>
</dbReference>
<dbReference type="PANTHER" id="PTHR35807">
    <property type="entry name" value="TRANSCRIPTIONAL REGULATOR REDD-RELATED"/>
    <property type="match status" value="1"/>
</dbReference>
<keyword evidence="2" id="KW-0804">Transcription</keyword>
<keyword evidence="1" id="KW-0805">Transcription regulation</keyword>
<dbReference type="InterPro" id="IPR019734">
    <property type="entry name" value="TPR_rpt"/>
</dbReference>
<proteinExistence type="predicted"/>
<accession>A0ABN2IFX5</accession>
<dbReference type="SUPFAM" id="SSF46894">
    <property type="entry name" value="C-terminal effector domain of the bipartite response regulators"/>
    <property type="match status" value="1"/>
</dbReference>
<dbReference type="PRINTS" id="PR00364">
    <property type="entry name" value="DISEASERSIST"/>
</dbReference>
<dbReference type="SMART" id="SM00028">
    <property type="entry name" value="TPR"/>
    <property type="match status" value="7"/>
</dbReference>
<feature type="domain" description="Bacterial transcriptional activator" evidence="4">
    <location>
        <begin position="103"/>
        <end position="247"/>
    </location>
</feature>
<dbReference type="Gene3D" id="1.10.10.10">
    <property type="entry name" value="Winged helix-like DNA-binding domain superfamily/Winged helix DNA-binding domain"/>
    <property type="match status" value="1"/>
</dbReference>
<dbReference type="Gene3D" id="1.25.40.10">
    <property type="entry name" value="Tetratricopeptide repeat domain"/>
    <property type="match status" value="4"/>
</dbReference>
<dbReference type="PANTHER" id="PTHR35807:SF1">
    <property type="entry name" value="TRANSCRIPTIONAL REGULATOR REDD"/>
    <property type="match status" value="1"/>
</dbReference>
<dbReference type="Pfam" id="PF13424">
    <property type="entry name" value="TPR_12"/>
    <property type="match status" value="3"/>
</dbReference>
<organism evidence="5 6">
    <name type="scientific">Kribbella yunnanensis</name>
    <dbReference type="NCBI Taxonomy" id="190194"/>
    <lineage>
        <taxon>Bacteria</taxon>
        <taxon>Bacillati</taxon>
        <taxon>Actinomycetota</taxon>
        <taxon>Actinomycetes</taxon>
        <taxon>Propionibacteriales</taxon>
        <taxon>Kribbellaceae</taxon>
        <taxon>Kribbella</taxon>
    </lineage>
</organism>
<dbReference type="Pfam" id="PF03704">
    <property type="entry name" value="BTAD"/>
    <property type="match status" value="1"/>
</dbReference>
<dbReference type="InterPro" id="IPR011990">
    <property type="entry name" value="TPR-like_helical_dom_sf"/>
</dbReference>
<dbReference type="InterPro" id="IPR005158">
    <property type="entry name" value="BTAD"/>
</dbReference>
<dbReference type="Gene3D" id="3.40.50.300">
    <property type="entry name" value="P-loop containing nucleotide triphosphate hydrolases"/>
    <property type="match status" value="1"/>
</dbReference>
<evidence type="ECO:0000256" key="2">
    <source>
        <dbReference type="ARBA" id="ARBA00023163"/>
    </source>
</evidence>
<dbReference type="InterPro" id="IPR051677">
    <property type="entry name" value="AfsR-DnrI-RedD_regulator"/>
</dbReference>
<dbReference type="SUPFAM" id="SSF52540">
    <property type="entry name" value="P-loop containing nucleoside triphosphate hydrolases"/>
    <property type="match status" value="1"/>
</dbReference>
<evidence type="ECO:0000256" key="3">
    <source>
        <dbReference type="PROSITE-ProRule" id="PRU00339"/>
    </source>
</evidence>
<comment type="caution">
    <text evidence="5">The sequence shown here is derived from an EMBL/GenBank/DDBJ whole genome shotgun (WGS) entry which is preliminary data.</text>
</comment>
<feature type="repeat" description="TPR" evidence="3">
    <location>
        <begin position="839"/>
        <end position="872"/>
    </location>
</feature>
<reference evidence="5 6" key="1">
    <citation type="journal article" date="2019" name="Int. J. Syst. Evol. Microbiol.">
        <title>The Global Catalogue of Microorganisms (GCM) 10K type strain sequencing project: providing services to taxonomists for standard genome sequencing and annotation.</title>
        <authorList>
            <consortium name="The Broad Institute Genomics Platform"/>
            <consortium name="The Broad Institute Genome Sequencing Center for Infectious Disease"/>
            <person name="Wu L."/>
            <person name="Ma J."/>
        </authorList>
    </citation>
    <scope>NUCLEOTIDE SEQUENCE [LARGE SCALE GENOMIC DNA]</scope>
    <source>
        <strain evidence="5 6">JCM 14307</strain>
    </source>
</reference>
<evidence type="ECO:0000313" key="5">
    <source>
        <dbReference type="EMBL" id="GAA1704075.1"/>
    </source>
</evidence>
<dbReference type="CDD" id="cd15831">
    <property type="entry name" value="BTAD"/>
    <property type="match status" value="1"/>
</dbReference>
<evidence type="ECO:0000313" key="6">
    <source>
        <dbReference type="Proteomes" id="UP001500280"/>
    </source>
</evidence>
<dbReference type="InterPro" id="IPR036388">
    <property type="entry name" value="WH-like_DNA-bd_sf"/>
</dbReference>
<evidence type="ECO:0000259" key="4">
    <source>
        <dbReference type="SMART" id="SM01043"/>
    </source>
</evidence>
<dbReference type="EMBL" id="BAAANF010000019">
    <property type="protein sequence ID" value="GAA1704075.1"/>
    <property type="molecule type" value="Genomic_DNA"/>
</dbReference>
<dbReference type="Proteomes" id="UP001500280">
    <property type="component" value="Unassembled WGS sequence"/>
</dbReference>
<dbReference type="Pfam" id="PF00931">
    <property type="entry name" value="NB-ARC"/>
    <property type="match status" value="1"/>
</dbReference>
<evidence type="ECO:0000256" key="1">
    <source>
        <dbReference type="ARBA" id="ARBA00023015"/>
    </source>
</evidence>
<protein>
    <submittedName>
        <fullName evidence="5">Tetratricopeptide repeat protein</fullName>
    </submittedName>
</protein>
<sequence length="1014" mass="110607">MVFLLFNVLGTFEVQDADGGRIKAGGGKQITTLAVLLLFANSWVSSHRLIDFLWEADPPRSAAGNLSTYLWGLGRVLPPTRAGATRIERGSGRYRLSVERAELDSFTFEDLVAAGRQANDAGDREEATIRFEEALALWRGVPFEGLGSPMLHEAAAPLLESRWQVEDELIDLRLELGQHAAVVGRLQEAVAAQPTREHRWEQLMLALDGCGRRAEALDAFQRVYRFLGEELGVEPGPRLKELQAQILSATRSTADRPKPSATPGTVVPAQLPAAVPDFTGRREALKYLDNLVSIESGVSAVVISAITGTAGVGKTALAVHWAHSVADRFADGQLYLNLQGYSTGRPIEPSQALEWMLHALGVPGDQVPPDLESKAGMYRSALAGRRLLIVLDNVSAVSQVRPLLPGSPGCLALITSRDSLTGLVALDGARRVDLGVLTDEESLDLLARLLGPERVEAESAAVARLVELCARLPLALRLAAAGVGATIADSVDRLAEDQLGLLAVDGDPEAVVRRQFDHSYLRLTGPQQRMFRLLGLIPMPQAGPYAAAALADVSIAEATRLLRQLVAAHLVEEPVTDRYTFHDLLRAYAVQLTQQEDSPADRDAASDRLADWYLTAAGAAMNRIDPRRVQLPNPPAPPPIGVPVFETHQHAMEWLETERPALLALTADAERRGRNDRVWQFPQTLWRFFYIRGYQQDWISTHESALKACEQLGDEWALGETLHNLAGAWRRSGDTAAAIAYAERALVMRRRCGDQAGEASTLGALGTIRMMLGDNLPAREHLEQCLAILRQIAGPPHQAMGLINLGLLDHVTGRNVEALDRLGEALELFRQLGNRIGEAHALGALGKTYEALSDYPAALEHQQAALELHRELGERWSEANAISNLGSVLCRLGRYGESLQHQKEALAISNELGDSELESSIRNSLGEHHLAVADHDSAATEYELALSHALRTGNRRTQAAAHHGLARANHTLHRHDVAHRHWHQALALYADQHLPEADALRTEITTLDETCAVP</sequence>
<dbReference type="SMART" id="SM01043">
    <property type="entry name" value="BTAD"/>
    <property type="match status" value="1"/>
</dbReference>
<keyword evidence="3" id="KW-0802">TPR repeat</keyword>
<dbReference type="SUPFAM" id="SSF48452">
    <property type="entry name" value="TPR-like"/>
    <property type="match status" value="3"/>
</dbReference>
<dbReference type="PROSITE" id="PS50005">
    <property type="entry name" value="TPR"/>
    <property type="match status" value="1"/>
</dbReference>
<dbReference type="InterPro" id="IPR027417">
    <property type="entry name" value="P-loop_NTPase"/>
</dbReference>